<keyword evidence="2" id="KW-0564">Palmitate</keyword>
<keyword evidence="2" id="KW-0732">Signal</keyword>
<reference evidence="4" key="1">
    <citation type="submission" date="2016-10" db="EMBL/GenBank/DDBJ databases">
        <authorList>
            <person name="Varghese N."/>
            <person name="Submissions S."/>
        </authorList>
    </citation>
    <scope>NUCLEOTIDE SEQUENCE [LARGE SCALE GENOMIC DNA]</scope>
    <source>
        <strain evidence="4">DS-12</strain>
    </source>
</reference>
<keyword evidence="2" id="KW-0812">Transmembrane</keyword>
<proteinExistence type="inferred from homology"/>
<evidence type="ECO:0000313" key="4">
    <source>
        <dbReference type="Proteomes" id="UP000199036"/>
    </source>
</evidence>
<sequence>MKLHFKYIVALALISLLSSCMTNKNYIKTTHIDESLYRADEVQDTLNMADLSWQDFFSDEQLKKLIDTGLKNNLDLKIGLERIHKAQSLLAQSKGAFFPQLFIDGGVKQSRMAYPQSFGFVENATTYEIGLRTAWEIDLWGKLKNGKKAAVYKLLREESIQQAVQTELIAQTADYYYQLLALDEQVHILETTIGVRKEEAETMKKLKEANIVTAAAVAQSEAGYLEAENQLPAVQRQIRAIENALNVLLGQSPATVSRSTFKTEPLFPDVHIGVPVQLLRNRPDVQAAEFELASYFEEINVARKAFYPSLTINASSGFTNFGIANWFTPSGFFANVGGGLLQPVFSKRLNKTRLELAKSDYREKELHFRKTVLVAGQEVSDALFNYHSASGQEQQRSAQLGKLEQALEHTRKLLLYHNSTNYTDVLTARQALLSAQLQMTNERLLKYQSLIYLYRALGGGVQSKENLILQ</sequence>
<dbReference type="OrthoDB" id="9770517at2"/>
<dbReference type="GO" id="GO:0015562">
    <property type="term" value="F:efflux transmembrane transporter activity"/>
    <property type="evidence" value="ECO:0007669"/>
    <property type="project" value="InterPro"/>
</dbReference>
<dbReference type="RefSeq" id="WP_091518455.1">
    <property type="nucleotide sequence ID" value="NZ_FOVI01000002.1"/>
</dbReference>
<evidence type="ECO:0000313" key="3">
    <source>
        <dbReference type="EMBL" id="SFN21110.1"/>
    </source>
</evidence>
<dbReference type="PANTHER" id="PTHR30203">
    <property type="entry name" value="OUTER MEMBRANE CATION EFFLUX PROTEIN"/>
    <property type="match status" value="1"/>
</dbReference>
<dbReference type="PROSITE" id="PS51257">
    <property type="entry name" value="PROKAR_LIPOPROTEIN"/>
    <property type="match status" value="1"/>
</dbReference>
<evidence type="ECO:0000256" key="2">
    <source>
        <dbReference type="RuleBase" id="RU362097"/>
    </source>
</evidence>
<dbReference type="STRING" id="913024.SAMN05421741_102126"/>
<dbReference type="Gene3D" id="2.20.200.10">
    <property type="entry name" value="Outer membrane efflux proteins (OEP)"/>
    <property type="match status" value="1"/>
</dbReference>
<gene>
    <name evidence="3" type="ORF">SAMN05421741_102126</name>
</gene>
<comment type="similarity">
    <text evidence="1 2">Belongs to the outer membrane factor (OMF) (TC 1.B.17) family.</text>
</comment>
<accession>A0A1I4X6X6</accession>
<keyword evidence="2 3" id="KW-0449">Lipoprotein</keyword>
<keyword evidence="2" id="KW-1134">Transmembrane beta strand</keyword>
<dbReference type="InterPro" id="IPR003423">
    <property type="entry name" value="OMP_efflux"/>
</dbReference>
<dbReference type="NCBIfam" id="TIGR01845">
    <property type="entry name" value="outer_NodT"/>
    <property type="match status" value="1"/>
</dbReference>
<keyword evidence="2" id="KW-0472">Membrane</keyword>
<keyword evidence="4" id="KW-1185">Reference proteome</keyword>
<dbReference type="AlphaFoldDB" id="A0A1I4X6X6"/>
<dbReference type="PANTHER" id="PTHR30203:SF33">
    <property type="entry name" value="BLR4455 PROTEIN"/>
    <property type="match status" value="1"/>
</dbReference>
<protein>
    <submittedName>
        <fullName evidence="3">Efflux transporter, outer membrane factor (OMF) lipoprotein, NodT family</fullName>
    </submittedName>
</protein>
<dbReference type="EMBL" id="FOVI01000002">
    <property type="protein sequence ID" value="SFN21110.1"/>
    <property type="molecule type" value="Genomic_DNA"/>
</dbReference>
<evidence type="ECO:0000256" key="1">
    <source>
        <dbReference type="ARBA" id="ARBA00007613"/>
    </source>
</evidence>
<dbReference type="Pfam" id="PF02321">
    <property type="entry name" value="OEP"/>
    <property type="match status" value="2"/>
</dbReference>
<dbReference type="GO" id="GO:0005886">
    <property type="term" value="C:plasma membrane"/>
    <property type="evidence" value="ECO:0007669"/>
    <property type="project" value="UniProtKB-SubCell"/>
</dbReference>
<feature type="chain" id="PRO_5011331805" evidence="2">
    <location>
        <begin position="25"/>
        <end position="470"/>
    </location>
</feature>
<dbReference type="Gene3D" id="1.20.1600.10">
    <property type="entry name" value="Outer membrane efflux proteins (OEP)"/>
    <property type="match status" value="1"/>
</dbReference>
<comment type="subcellular location">
    <subcellularLocation>
        <location evidence="2">Cell membrane</location>
        <topology evidence="2">Lipid-anchor</topology>
    </subcellularLocation>
</comment>
<organism evidence="3 4">
    <name type="scientific">Paenimyroides ummariense</name>
    <dbReference type="NCBI Taxonomy" id="913024"/>
    <lineage>
        <taxon>Bacteria</taxon>
        <taxon>Pseudomonadati</taxon>
        <taxon>Bacteroidota</taxon>
        <taxon>Flavobacteriia</taxon>
        <taxon>Flavobacteriales</taxon>
        <taxon>Flavobacteriaceae</taxon>
        <taxon>Paenimyroides</taxon>
    </lineage>
</organism>
<name>A0A1I4X6X6_9FLAO</name>
<dbReference type="InterPro" id="IPR010131">
    <property type="entry name" value="MdtP/NodT-like"/>
</dbReference>
<feature type="signal peptide" evidence="2">
    <location>
        <begin position="1"/>
        <end position="24"/>
    </location>
</feature>
<dbReference type="Proteomes" id="UP000199036">
    <property type="component" value="Unassembled WGS sequence"/>
</dbReference>
<dbReference type="SUPFAM" id="SSF56954">
    <property type="entry name" value="Outer membrane efflux proteins (OEP)"/>
    <property type="match status" value="1"/>
</dbReference>